<dbReference type="InterPro" id="IPR036812">
    <property type="entry name" value="NAD(P)_OxRdtase_dom_sf"/>
</dbReference>
<dbReference type="InterPro" id="IPR050791">
    <property type="entry name" value="Aldo-Keto_reductase"/>
</dbReference>
<organism evidence="3 4">
    <name type="scientific">Schizopora paradoxa</name>
    <dbReference type="NCBI Taxonomy" id="27342"/>
    <lineage>
        <taxon>Eukaryota</taxon>
        <taxon>Fungi</taxon>
        <taxon>Dikarya</taxon>
        <taxon>Basidiomycota</taxon>
        <taxon>Agaricomycotina</taxon>
        <taxon>Agaricomycetes</taxon>
        <taxon>Hymenochaetales</taxon>
        <taxon>Schizoporaceae</taxon>
        <taxon>Schizopora</taxon>
    </lineage>
</organism>
<dbReference type="Proteomes" id="UP000053477">
    <property type="component" value="Unassembled WGS sequence"/>
</dbReference>
<evidence type="ECO:0000256" key="1">
    <source>
        <dbReference type="ARBA" id="ARBA00023002"/>
    </source>
</evidence>
<dbReference type="AlphaFoldDB" id="A0A0H2S0P2"/>
<dbReference type="SUPFAM" id="SSF51430">
    <property type="entry name" value="NAD(P)-linked oxidoreductase"/>
    <property type="match status" value="1"/>
</dbReference>
<dbReference type="InParanoid" id="A0A0H2S0P2"/>
<evidence type="ECO:0000313" key="3">
    <source>
        <dbReference type="EMBL" id="KLO10586.1"/>
    </source>
</evidence>
<reference evidence="3 4" key="1">
    <citation type="submission" date="2015-04" db="EMBL/GenBank/DDBJ databases">
        <title>Complete genome sequence of Schizopora paradoxa KUC8140, a cosmopolitan wood degrader in East Asia.</title>
        <authorList>
            <consortium name="DOE Joint Genome Institute"/>
            <person name="Min B."/>
            <person name="Park H."/>
            <person name="Jang Y."/>
            <person name="Kim J.-J."/>
            <person name="Kim K.H."/>
            <person name="Pangilinan J."/>
            <person name="Lipzen A."/>
            <person name="Riley R."/>
            <person name="Grigoriev I.V."/>
            <person name="Spatafora J.W."/>
            <person name="Choi I.-G."/>
        </authorList>
    </citation>
    <scope>NUCLEOTIDE SEQUENCE [LARGE SCALE GENOMIC DNA]</scope>
    <source>
        <strain evidence="3 4">KUC8140</strain>
    </source>
</reference>
<accession>A0A0H2S0P2</accession>
<dbReference type="EMBL" id="KQ086022">
    <property type="protein sequence ID" value="KLO10586.1"/>
    <property type="molecule type" value="Genomic_DNA"/>
</dbReference>
<protein>
    <submittedName>
        <fullName evidence="3">Aldo keto reductase</fullName>
    </submittedName>
</protein>
<dbReference type="Gene3D" id="3.20.20.100">
    <property type="entry name" value="NADP-dependent oxidoreductase domain"/>
    <property type="match status" value="1"/>
</dbReference>
<sequence length="345" mass="37985">MTDKDTRQIAGQTINPIGFGAMSLGGRAYTGSALATDEDRLKLLDAVFESGCNFWDTADIYSDSEEIIGKWLQRTGKRSSIFLASKFGCRLIFEESRLTGMRIDGSPEYVKEAVESSLKRLGVDSIDLYYLHRPDSNTPIETTVKALAEFVKAGKIKHLGLSECSAATVRRAHAVHPITAVQVEYSPFTLDIEFPEIGLLETCRELGIKIVAYSPLGRGILAGQIKSADDFGETDFRKHVPKYSKENFPKILDLVDTLKKIGAQYGATSGQVAIAWLLAQGDDIIPIPGTSKTKYLEENMGALKVKLTANDLEEIRKKAESAETLRAQRYPPGMQEQLFAETPAL</sequence>
<dbReference type="PANTHER" id="PTHR43625">
    <property type="entry name" value="AFLATOXIN B1 ALDEHYDE REDUCTASE"/>
    <property type="match status" value="1"/>
</dbReference>
<keyword evidence="4" id="KW-1185">Reference proteome</keyword>
<dbReference type="STRING" id="27342.A0A0H2S0P2"/>
<proteinExistence type="predicted"/>
<dbReference type="GO" id="GO:0005737">
    <property type="term" value="C:cytoplasm"/>
    <property type="evidence" value="ECO:0007669"/>
    <property type="project" value="TreeGrafter"/>
</dbReference>
<evidence type="ECO:0000259" key="2">
    <source>
        <dbReference type="Pfam" id="PF00248"/>
    </source>
</evidence>
<keyword evidence="1" id="KW-0560">Oxidoreductase</keyword>
<dbReference type="OrthoDB" id="37537at2759"/>
<dbReference type="Pfam" id="PF00248">
    <property type="entry name" value="Aldo_ket_red"/>
    <property type="match status" value="1"/>
</dbReference>
<gene>
    <name evidence="3" type="ORF">SCHPADRAFT_510192</name>
</gene>
<evidence type="ECO:0000313" key="4">
    <source>
        <dbReference type="Proteomes" id="UP000053477"/>
    </source>
</evidence>
<dbReference type="FunCoup" id="A0A0H2S0P2">
    <property type="interactions" value="304"/>
</dbReference>
<dbReference type="GO" id="GO:0016491">
    <property type="term" value="F:oxidoreductase activity"/>
    <property type="evidence" value="ECO:0007669"/>
    <property type="project" value="UniProtKB-KW"/>
</dbReference>
<name>A0A0H2S0P2_9AGAM</name>
<feature type="domain" description="NADP-dependent oxidoreductase" evidence="2">
    <location>
        <begin position="16"/>
        <end position="319"/>
    </location>
</feature>
<dbReference type="InterPro" id="IPR023210">
    <property type="entry name" value="NADP_OxRdtase_dom"/>
</dbReference>
<dbReference type="PANTHER" id="PTHR43625:SF40">
    <property type="entry name" value="ALDO-KETO REDUCTASE YAKC [NADP(+)]"/>
    <property type="match status" value="1"/>
</dbReference>